<reference evidence="5" key="1">
    <citation type="submission" date="2016-03" db="EMBL/GenBank/DDBJ databases">
        <title>Complete genome sequence of Solimmundus cernigliae, representing a novel lineage of polycyclic aromatic hydrocarbon degraders within the Gammaproteobacteria.</title>
        <authorList>
            <person name="Singleton D.R."/>
            <person name="Dickey A.N."/>
            <person name="Scholl E.H."/>
            <person name="Wright F.A."/>
            <person name="Aitken M.D."/>
        </authorList>
    </citation>
    <scope>NUCLEOTIDE SEQUENCE [LARGE SCALE GENOMIC DNA]</scope>
    <source>
        <strain evidence="5">TR3.2</strain>
    </source>
</reference>
<dbReference type="PANTHER" id="PTHR45566:SF1">
    <property type="entry name" value="HTH-TYPE TRANSCRIPTIONAL REGULATOR YHJB-RELATED"/>
    <property type="match status" value="1"/>
</dbReference>
<evidence type="ECO:0008006" key="6">
    <source>
        <dbReference type="Google" id="ProtNLM"/>
    </source>
</evidence>
<dbReference type="PROSITE" id="PS50110">
    <property type="entry name" value="RESPONSE_REGULATORY"/>
    <property type="match status" value="1"/>
</dbReference>
<dbReference type="PIRSF" id="PIRSF036382">
    <property type="entry name" value="RR_antiterm"/>
    <property type="match status" value="1"/>
</dbReference>
<dbReference type="InterPro" id="IPR005561">
    <property type="entry name" value="ANTAR"/>
</dbReference>
<dbReference type="Pfam" id="PF03861">
    <property type="entry name" value="ANTAR"/>
    <property type="match status" value="1"/>
</dbReference>
<dbReference type="GO" id="GO:0000160">
    <property type="term" value="P:phosphorelay signal transduction system"/>
    <property type="evidence" value="ECO:0007669"/>
    <property type="project" value="InterPro"/>
</dbReference>
<dbReference type="InterPro" id="IPR036388">
    <property type="entry name" value="WH-like_DNA-bd_sf"/>
</dbReference>
<evidence type="ECO:0000313" key="4">
    <source>
        <dbReference type="EMBL" id="ANX02836.1"/>
    </source>
</evidence>
<feature type="modified residue" description="4-aspartylphosphate" evidence="1">
    <location>
        <position position="57"/>
    </location>
</feature>
<evidence type="ECO:0000259" key="3">
    <source>
        <dbReference type="PROSITE" id="PS50921"/>
    </source>
</evidence>
<dbReference type="Pfam" id="PF00072">
    <property type="entry name" value="Response_reg"/>
    <property type="match status" value="1"/>
</dbReference>
<dbReference type="InParanoid" id="A0A1B1YPZ2"/>
<dbReference type="SMART" id="SM00448">
    <property type="entry name" value="REC"/>
    <property type="match status" value="1"/>
</dbReference>
<dbReference type="InterPro" id="IPR008327">
    <property type="entry name" value="Sig_transdc_resp-reg_antiterm"/>
</dbReference>
<feature type="domain" description="ANTAR" evidence="3">
    <location>
        <begin position="127"/>
        <end position="188"/>
    </location>
</feature>
<evidence type="ECO:0000256" key="1">
    <source>
        <dbReference type="PROSITE-ProRule" id="PRU00169"/>
    </source>
</evidence>
<evidence type="ECO:0000313" key="5">
    <source>
        <dbReference type="Proteomes" id="UP000092952"/>
    </source>
</evidence>
<protein>
    <recommendedName>
        <fullName evidence="6">Histidine kinase</fullName>
    </recommendedName>
</protein>
<accession>A0A1B1YPZ2</accession>
<evidence type="ECO:0000259" key="2">
    <source>
        <dbReference type="PROSITE" id="PS50110"/>
    </source>
</evidence>
<dbReference type="SUPFAM" id="SSF52172">
    <property type="entry name" value="CheY-like"/>
    <property type="match status" value="1"/>
</dbReference>
<dbReference type="Gene3D" id="3.40.50.2300">
    <property type="match status" value="1"/>
</dbReference>
<dbReference type="EMBL" id="CP014671">
    <property type="protein sequence ID" value="ANX02836.1"/>
    <property type="molecule type" value="Genomic_DNA"/>
</dbReference>
<dbReference type="Proteomes" id="UP000092952">
    <property type="component" value="Chromosome"/>
</dbReference>
<keyword evidence="5" id="KW-1185">Reference proteome</keyword>
<feature type="domain" description="Response regulatory" evidence="2">
    <location>
        <begin position="7"/>
        <end position="121"/>
    </location>
</feature>
<sequence>MKSASLRVMLVDDDLERRALVAAALDGAGLAVVAELGTADGLLRAVAACTPDVVIIDLESPDRDILENMRCLSRDNPHPVVMFATSSDSEAIREAIEAGVSAYVVDGLSPGRVHSVVEVAVARFRQYASLQRELAEARTSLAQRKLIDRAKGILMERGRRTESEAYHALRKLAMDQNKTIADIAQGVIDTAELFK</sequence>
<dbReference type="InterPro" id="IPR051015">
    <property type="entry name" value="EvgA-like"/>
</dbReference>
<dbReference type="GO" id="GO:0003723">
    <property type="term" value="F:RNA binding"/>
    <property type="evidence" value="ECO:0007669"/>
    <property type="project" value="InterPro"/>
</dbReference>
<gene>
    <name evidence="4" type="ORF">PG2T_00580</name>
</gene>
<dbReference type="SMART" id="SM01012">
    <property type="entry name" value="ANTAR"/>
    <property type="match status" value="1"/>
</dbReference>
<organism evidence="4 5">
    <name type="scientific">Immundisolibacter cernigliae</name>
    <dbReference type="NCBI Taxonomy" id="1810504"/>
    <lineage>
        <taxon>Bacteria</taxon>
        <taxon>Pseudomonadati</taxon>
        <taxon>Pseudomonadota</taxon>
        <taxon>Gammaproteobacteria</taxon>
        <taxon>Immundisolibacterales</taxon>
        <taxon>Immundisolibacteraceae</taxon>
        <taxon>Immundisolibacter</taxon>
    </lineage>
</organism>
<dbReference type="KEGG" id="gbi:PG2T_00580"/>
<proteinExistence type="predicted"/>
<dbReference type="AlphaFoldDB" id="A0A1B1YPZ2"/>
<keyword evidence="1" id="KW-0597">Phosphoprotein</keyword>
<dbReference type="STRING" id="1810504.PG2T_00580"/>
<dbReference type="InterPro" id="IPR001789">
    <property type="entry name" value="Sig_transdc_resp-reg_receiver"/>
</dbReference>
<dbReference type="PROSITE" id="PS50921">
    <property type="entry name" value="ANTAR"/>
    <property type="match status" value="1"/>
</dbReference>
<dbReference type="OrthoDB" id="9782798at2"/>
<dbReference type="PANTHER" id="PTHR45566">
    <property type="entry name" value="HTH-TYPE TRANSCRIPTIONAL REGULATOR YHJB-RELATED"/>
    <property type="match status" value="1"/>
</dbReference>
<dbReference type="Gene3D" id="1.10.10.10">
    <property type="entry name" value="Winged helix-like DNA-binding domain superfamily/Winged helix DNA-binding domain"/>
    <property type="match status" value="1"/>
</dbReference>
<dbReference type="InterPro" id="IPR011006">
    <property type="entry name" value="CheY-like_superfamily"/>
</dbReference>
<name>A0A1B1YPZ2_9GAMM</name>